<proteinExistence type="predicted"/>
<sequence>MTLKKYVNKYNALNRQCKKAEYQYFWSEESSLVQLCFTWQQKTSVDTKSHQFSSSSSQLELHLFILVVNVLIPAAQLNKLMAVHNTTKNLTKENIWPHTHGYLQSNLHLMNKKSVIHSSPHQCVMSFWQPLPKMLFLLIRIKCPGKIEREYQKVF</sequence>
<name>A0A8J8NPC5_HALGN</name>
<accession>A0A8J8NPC5</accession>
<protein>
    <submittedName>
        <fullName evidence="1">Uncharacterized protein</fullName>
    </submittedName>
</protein>
<reference evidence="1" key="1">
    <citation type="submission" date="2019-06" db="EMBL/GenBank/DDBJ databases">
        <authorList>
            <person name="Zheng W."/>
        </authorList>
    </citation>
    <scope>NUCLEOTIDE SEQUENCE</scope>
    <source>
        <strain evidence="1">QDHG01</strain>
    </source>
</reference>
<dbReference type="Proteomes" id="UP000785679">
    <property type="component" value="Unassembled WGS sequence"/>
</dbReference>
<comment type="caution">
    <text evidence="1">The sequence shown here is derived from an EMBL/GenBank/DDBJ whole genome shotgun (WGS) entry which is preliminary data.</text>
</comment>
<gene>
    <name evidence="1" type="ORF">FGO68_gene17199</name>
</gene>
<evidence type="ECO:0000313" key="2">
    <source>
        <dbReference type="Proteomes" id="UP000785679"/>
    </source>
</evidence>
<dbReference type="EMBL" id="RRYP01009483">
    <property type="protein sequence ID" value="TNV79032.1"/>
    <property type="molecule type" value="Genomic_DNA"/>
</dbReference>
<organism evidence="1 2">
    <name type="scientific">Halteria grandinella</name>
    <dbReference type="NCBI Taxonomy" id="5974"/>
    <lineage>
        <taxon>Eukaryota</taxon>
        <taxon>Sar</taxon>
        <taxon>Alveolata</taxon>
        <taxon>Ciliophora</taxon>
        <taxon>Intramacronucleata</taxon>
        <taxon>Spirotrichea</taxon>
        <taxon>Stichotrichia</taxon>
        <taxon>Sporadotrichida</taxon>
        <taxon>Halteriidae</taxon>
        <taxon>Halteria</taxon>
    </lineage>
</organism>
<keyword evidence="2" id="KW-1185">Reference proteome</keyword>
<dbReference type="AlphaFoldDB" id="A0A8J8NPC5"/>
<evidence type="ECO:0000313" key="1">
    <source>
        <dbReference type="EMBL" id="TNV79032.1"/>
    </source>
</evidence>